<gene>
    <name evidence="2" type="ORF">ACFOEX_13100</name>
</gene>
<keyword evidence="1" id="KW-1133">Transmembrane helix</keyword>
<dbReference type="Proteomes" id="UP001595536">
    <property type="component" value="Unassembled WGS sequence"/>
</dbReference>
<dbReference type="EMBL" id="JBHRUV010000098">
    <property type="protein sequence ID" value="MFC3267279.1"/>
    <property type="molecule type" value="Genomic_DNA"/>
</dbReference>
<sequence length="69" mass="7692">MKILPLDFWLTFSAVIAANLLTVGFLYGVYLHSKREKGEDDTPWHVIYGSIIMPGAFLVIGLLLISTPK</sequence>
<reference evidence="3" key="1">
    <citation type="journal article" date="2019" name="Int. J. Syst. Evol. Microbiol.">
        <title>The Global Catalogue of Microorganisms (GCM) 10K type strain sequencing project: providing services to taxonomists for standard genome sequencing and annotation.</title>
        <authorList>
            <consortium name="The Broad Institute Genomics Platform"/>
            <consortium name="The Broad Institute Genome Sequencing Center for Infectious Disease"/>
            <person name="Wu L."/>
            <person name="Ma J."/>
        </authorList>
    </citation>
    <scope>NUCLEOTIDE SEQUENCE [LARGE SCALE GENOMIC DNA]</scope>
    <source>
        <strain evidence="3">CCM 7941</strain>
    </source>
</reference>
<evidence type="ECO:0000256" key="1">
    <source>
        <dbReference type="SAM" id="Phobius"/>
    </source>
</evidence>
<feature type="transmembrane region" description="Helical" evidence="1">
    <location>
        <begin position="7"/>
        <end position="30"/>
    </location>
</feature>
<keyword evidence="3" id="KW-1185">Reference proteome</keyword>
<evidence type="ECO:0000313" key="2">
    <source>
        <dbReference type="EMBL" id="MFC3267279.1"/>
    </source>
</evidence>
<keyword evidence="1" id="KW-0472">Membrane</keyword>
<accession>A0ABV7LHL1</accession>
<protein>
    <submittedName>
        <fullName evidence="2">Uncharacterized protein</fullName>
    </submittedName>
</protein>
<feature type="transmembrane region" description="Helical" evidence="1">
    <location>
        <begin position="42"/>
        <end position="65"/>
    </location>
</feature>
<proteinExistence type="predicted"/>
<keyword evidence="1" id="KW-0812">Transmembrane</keyword>
<name>A0ABV7LHL1_9HYPH</name>
<comment type="caution">
    <text evidence="2">The sequence shown here is derived from an EMBL/GenBank/DDBJ whole genome shotgun (WGS) entry which is preliminary data.</text>
</comment>
<organism evidence="2 3">
    <name type="scientific">Camelimonas abortus</name>
    <dbReference type="NCBI Taxonomy" id="1017184"/>
    <lineage>
        <taxon>Bacteria</taxon>
        <taxon>Pseudomonadati</taxon>
        <taxon>Pseudomonadota</taxon>
        <taxon>Alphaproteobacteria</taxon>
        <taxon>Hyphomicrobiales</taxon>
        <taxon>Chelatococcaceae</taxon>
        <taxon>Camelimonas</taxon>
    </lineage>
</organism>
<dbReference type="RefSeq" id="WP_376829137.1">
    <property type="nucleotide sequence ID" value="NZ_JBHLWR010000005.1"/>
</dbReference>
<evidence type="ECO:0000313" key="3">
    <source>
        <dbReference type="Proteomes" id="UP001595536"/>
    </source>
</evidence>